<reference evidence="8 10" key="1">
    <citation type="submission" date="2020-01" db="EMBL/GenBank/DDBJ databases">
        <title>the WGS Modestobacter muralis CPCC 204518.</title>
        <authorList>
            <person name="Jiang Z."/>
        </authorList>
    </citation>
    <scope>NUCLEOTIDE SEQUENCE [LARGE SCALE GENOMIC DNA]</scope>
    <source>
        <strain evidence="8 10">DSM 100205</strain>
    </source>
</reference>
<evidence type="ECO:0000256" key="3">
    <source>
        <dbReference type="ARBA" id="ARBA00022898"/>
    </source>
</evidence>
<dbReference type="InterPro" id="IPR050147">
    <property type="entry name" value="Ser/Thr_Dehydratase"/>
</dbReference>
<dbReference type="SUPFAM" id="SSF53686">
    <property type="entry name" value="Tryptophan synthase beta subunit-like PLP-dependent enzymes"/>
    <property type="match status" value="1"/>
</dbReference>
<dbReference type="NCBIfam" id="TIGR00260">
    <property type="entry name" value="thrC"/>
    <property type="match status" value="1"/>
</dbReference>
<dbReference type="EC" id="4.2.3.1" evidence="5"/>
<comment type="cofactor">
    <cofactor evidence="1 6">
        <name>pyridoxal 5'-phosphate</name>
        <dbReference type="ChEBI" id="CHEBI:597326"/>
    </cofactor>
</comment>
<comment type="similarity">
    <text evidence="2">Belongs to the threonine synthase family.</text>
</comment>
<dbReference type="GO" id="GO:0004794">
    <property type="term" value="F:threonine deaminase activity"/>
    <property type="evidence" value="ECO:0007669"/>
    <property type="project" value="TreeGrafter"/>
</dbReference>
<proteinExistence type="inferred from homology"/>
<dbReference type="GO" id="GO:0009088">
    <property type="term" value="P:threonine biosynthetic process"/>
    <property type="evidence" value="ECO:0007669"/>
    <property type="project" value="UniProtKB-UniRule"/>
</dbReference>
<dbReference type="InterPro" id="IPR001926">
    <property type="entry name" value="TrpB-like_PALP"/>
</dbReference>
<keyword evidence="3 6" id="KW-0663">Pyridoxal phosphate</keyword>
<sequence>MTAPGSAQADVTAGGPVPPNPARGLVCRNCGATFGLIAEHACAECFGPLEVDYDPELMRAVTRQQIEAGPQNIWRYAALLPVGQDPASRVTLDPGMTPLVRADRLAAELGLTGGLWVKDDSANPTHSFKDRVVSLAATAAKGFGYAKIACASTGNLANSVAAHAARMGLPSFVFVPSDLEPGKITQSAVYGQALIAVDGSYDDVNRLTSELAETDEFEDTAFVNQNVRPYYAEGSKTVGYEIAEQLGWRIPAQVVIPMASGSLLTKVDKAWRELVAAGIVEDTGWKVFGAQSAGCDPIATAFDNGWDVVKPVKPTGIAKSLNIGNPADGPYALDAIRRTGGSVGRVGDHEIIAGIRDLARTTGIFGETAGGVTVSVLRQLIEREVLDPAQETVALNTGEGLKTLDPLLPVVGPTHHVQLSLKSLREAGLIA</sequence>
<dbReference type="InterPro" id="IPR004450">
    <property type="entry name" value="Thr_synthase-like"/>
</dbReference>
<evidence type="ECO:0000313" key="10">
    <source>
        <dbReference type="Proteomes" id="UP000468828"/>
    </source>
</evidence>
<dbReference type="Gene3D" id="3.40.50.1100">
    <property type="match status" value="2"/>
</dbReference>
<comment type="caution">
    <text evidence="8">The sequence shown here is derived from an EMBL/GenBank/DDBJ whole genome shotgun (WGS) entry which is preliminary data.</text>
</comment>
<reference evidence="9 11" key="2">
    <citation type="submission" date="2020-02" db="EMBL/GenBank/DDBJ databases">
        <title>The WGS of Modestobacter muralis DSM 100205.</title>
        <authorList>
            <person name="Jiang Z."/>
        </authorList>
    </citation>
    <scope>NUCLEOTIDE SEQUENCE [LARGE SCALE GENOMIC DNA]</scope>
    <source>
        <strain evidence="9 11">DSM 100205</strain>
    </source>
</reference>
<evidence type="ECO:0000256" key="1">
    <source>
        <dbReference type="ARBA" id="ARBA00001933"/>
    </source>
</evidence>
<gene>
    <name evidence="9" type="ORF">G3R41_14220</name>
    <name evidence="8" type="ORF">GCU67_13570</name>
</gene>
<dbReference type="CDD" id="cd01563">
    <property type="entry name" value="Thr-synth_1"/>
    <property type="match status" value="1"/>
</dbReference>
<feature type="modified residue" description="N6-(pyridoxal phosphate)lysine" evidence="6">
    <location>
        <position position="129"/>
    </location>
</feature>
<name>A0A6P0F1A2_9ACTN</name>
<dbReference type="Proteomes" id="UP000468828">
    <property type="component" value="Unassembled WGS sequence"/>
</dbReference>
<evidence type="ECO:0000256" key="2">
    <source>
        <dbReference type="ARBA" id="ARBA00005517"/>
    </source>
</evidence>
<dbReference type="Proteomes" id="UP000471152">
    <property type="component" value="Unassembled WGS sequence"/>
</dbReference>
<keyword evidence="4 8" id="KW-0456">Lyase</keyword>
<dbReference type="GO" id="GO:0003941">
    <property type="term" value="F:L-serine ammonia-lyase activity"/>
    <property type="evidence" value="ECO:0007669"/>
    <property type="project" value="TreeGrafter"/>
</dbReference>
<dbReference type="AlphaFoldDB" id="A0A6P0F1A2"/>
<evidence type="ECO:0000259" key="7">
    <source>
        <dbReference type="Pfam" id="PF00291"/>
    </source>
</evidence>
<dbReference type="EMBL" id="JAAGWH010000037">
    <property type="protein sequence ID" value="NEK95188.1"/>
    <property type="molecule type" value="Genomic_DNA"/>
</dbReference>
<evidence type="ECO:0000256" key="4">
    <source>
        <dbReference type="ARBA" id="ARBA00023239"/>
    </source>
</evidence>
<dbReference type="GO" id="GO:0006567">
    <property type="term" value="P:L-threonine catabolic process"/>
    <property type="evidence" value="ECO:0007669"/>
    <property type="project" value="TreeGrafter"/>
</dbReference>
<feature type="domain" description="Tryptophan synthase beta chain-like PALP" evidence="7">
    <location>
        <begin position="91"/>
        <end position="398"/>
    </location>
</feature>
<evidence type="ECO:0000313" key="9">
    <source>
        <dbReference type="EMBL" id="NEN52076.1"/>
    </source>
</evidence>
<dbReference type="EMBL" id="JAAGWB010000039">
    <property type="protein sequence ID" value="NEN52076.1"/>
    <property type="molecule type" value="Genomic_DNA"/>
</dbReference>
<accession>A0A6P0F1A2</accession>
<keyword evidence="10" id="KW-1185">Reference proteome</keyword>
<dbReference type="Pfam" id="PF00291">
    <property type="entry name" value="PALP"/>
    <property type="match status" value="1"/>
</dbReference>
<dbReference type="GO" id="GO:0004795">
    <property type="term" value="F:threonine synthase activity"/>
    <property type="evidence" value="ECO:0007669"/>
    <property type="project" value="UniProtKB-UniRule"/>
</dbReference>
<protein>
    <recommendedName>
        <fullName evidence="5">Threonine synthase</fullName>
        <ecNumber evidence="5">4.2.3.1</ecNumber>
    </recommendedName>
</protein>
<dbReference type="PANTHER" id="PTHR48078">
    <property type="entry name" value="THREONINE DEHYDRATASE, MITOCHONDRIAL-RELATED"/>
    <property type="match status" value="1"/>
</dbReference>
<organism evidence="8 10">
    <name type="scientific">Modestobacter muralis</name>
    <dbReference type="NCBI Taxonomy" id="1608614"/>
    <lineage>
        <taxon>Bacteria</taxon>
        <taxon>Bacillati</taxon>
        <taxon>Actinomycetota</taxon>
        <taxon>Actinomycetes</taxon>
        <taxon>Geodermatophilales</taxon>
        <taxon>Geodermatophilaceae</taxon>
        <taxon>Modestobacter</taxon>
    </lineage>
</organism>
<dbReference type="PANTHER" id="PTHR48078:SF6">
    <property type="entry name" value="L-THREONINE DEHYDRATASE CATABOLIC TDCB"/>
    <property type="match status" value="1"/>
</dbReference>
<evidence type="ECO:0000313" key="8">
    <source>
        <dbReference type="EMBL" id="NEK95188.1"/>
    </source>
</evidence>
<dbReference type="GO" id="GO:0009097">
    <property type="term" value="P:isoleucine biosynthetic process"/>
    <property type="evidence" value="ECO:0007669"/>
    <property type="project" value="TreeGrafter"/>
</dbReference>
<dbReference type="InterPro" id="IPR036052">
    <property type="entry name" value="TrpB-like_PALP_sf"/>
</dbReference>
<evidence type="ECO:0000256" key="6">
    <source>
        <dbReference type="PIRSR" id="PIRSR604450-51"/>
    </source>
</evidence>
<evidence type="ECO:0000313" key="11">
    <source>
        <dbReference type="Proteomes" id="UP000471152"/>
    </source>
</evidence>
<evidence type="ECO:0000256" key="5">
    <source>
        <dbReference type="NCBIfam" id="TIGR00260"/>
    </source>
</evidence>
<dbReference type="GO" id="GO:0006565">
    <property type="term" value="P:L-serine catabolic process"/>
    <property type="evidence" value="ECO:0007669"/>
    <property type="project" value="TreeGrafter"/>
</dbReference>